<accession>A0AAN8XMY2</accession>
<proteinExistence type="predicted"/>
<evidence type="ECO:0000313" key="2">
    <source>
        <dbReference type="Proteomes" id="UP001381693"/>
    </source>
</evidence>
<organism evidence="1 2">
    <name type="scientific">Halocaridina rubra</name>
    <name type="common">Hawaiian red shrimp</name>
    <dbReference type="NCBI Taxonomy" id="373956"/>
    <lineage>
        <taxon>Eukaryota</taxon>
        <taxon>Metazoa</taxon>
        <taxon>Ecdysozoa</taxon>
        <taxon>Arthropoda</taxon>
        <taxon>Crustacea</taxon>
        <taxon>Multicrustacea</taxon>
        <taxon>Malacostraca</taxon>
        <taxon>Eumalacostraca</taxon>
        <taxon>Eucarida</taxon>
        <taxon>Decapoda</taxon>
        <taxon>Pleocyemata</taxon>
        <taxon>Caridea</taxon>
        <taxon>Atyoidea</taxon>
        <taxon>Atyidae</taxon>
        <taxon>Halocaridina</taxon>
    </lineage>
</organism>
<gene>
    <name evidence="1" type="ORF">SK128_024090</name>
</gene>
<name>A0AAN8XMY2_HALRR</name>
<comment type="caution">
    <text evidence="1">The sequence shown here is derived from an EMBL/GenBank/DDBJ whole genome shotgun (WGS) entry which is preliminary data.</text>
</comment>
<reference evidence="1 2" key="1">
    <citation type="submission" date="2023-11" db="EMBL/GenBank/DDBJ databases">
        <title>Halocaridina rubra genome assembly.</title>
        <authorList>
            <person name="Smith C."/>
        </authorList>
    </citation>
    <scope>NUCLEOTIDE SEQUENCE [LARGE SCALE GENOMIC DNA]</scope>
    <source>
        <strain evidence="1">EP-1</strain>
        <tissue evidence="1">Whole</tissue>
    </source>
</reference>
<sequence>MALTTLDTRHPMVGTDTRIHGLTPEHTIMMNSQQNHTVETNHGQTQEQTTTMTMDTTLMKHAPKSRAKSALVGFLPINLLPHHDNVDYFV</sequence>
<keyword evidence="2" id="KW-1185">Reference proteome</keyword>
<protein>
    <submittedName>
        <fullName evidence="1">Uncharacterized protein</fullName>
    </submittedName>
</protein>
<dbReference type="EMBL" id="JAXCGZ010004028">
    <property type="protein sequence ID" value="KAK7082424.1"/>
    <property type="molecule type" value="Genomic_DNA"/>
</dbReference>
<evidence type="ECO:0000313" key="1">
    <source>
        <dbReference type="EMBL" id="KAK7082424.1"/>
    </source>
</evidence>
<dbReference type="Proteomes" id="UP001381693">
    <property type="component" value="Unassembled WGS sequence"/>
</dbReference>
<dbReference type="AlphaFoldDB" id="A0AAN8XMY2"/>